<dbReference type="InterPro" id="IPR006091">
    <property type="entry name" value="Acyl-CoA_Oxase/DH_mid-dom"/>
</dbReference>
<dbReference type="PANTHER" id="PTHR42803">
    <property type="entry name" value="ACYL-COA DEHYDROGENASE"/>
    <property type="match status" value="1"/>
</dbReference>
<dbReference type="RefSeq" id="WP_100426303.1">
    <property type="nucleotide sequence ID" value="NZ_PGEX01000001.1"/>
</dbReference>
<protein>
    <recommendedName>
        <fullName evidence="13">Acyl-CoA dehydrogenase</fullName>
    </recommendedName>
</protein>
<dbReference type="Proteomes" id="UP000231134">
    <property type="component" value="Unassembled WGS sequence"/>
</dbReference>
<dbReference type="GO" id="GO:0003995">
    <property type="term" value="F:acyl-CoA dehydrogenase activity"/>
    <property type="evidence" value="ECO:0007669"/>
    <property type="project" value="InterPro"/>
</dbReference>
<feature type="region of interest" description="Disordered" evidence="6">
    <location>
        <begin position="255"/>
        <end position="276"/>
    </location>
</feature>
<dbReference type="Pfam" id="PF12186">
    <property type="entry name" value="AcylCoA_dehyd_C"/>
    <property type="match status" value="1"/>
</dbReference>
<dbReference type="InterPro" id="IPR009075">
    <property type="entry name" value="AcylCo_DH/oxidase_C"/>
</dbReference>
<evidence type="ECO:0000259" key="8">
    <source>
        <dbReference type="Pfam" id="PF02770"/>
    </source>
</evidence>
<dbReference type="SUPFAM" id="SSF47203">
    <property type="entry name" value="Acyl-CoA dehydrogenase C-terminal domain-like"/>
    <property type="match status" value="1"/>
</dbReference>
<dbReference type="AlphaFoldDB" id="A0A2M9A9N9"/>
<feature type="domain" description="Acyl-CoA oxidase/dehydrogenase middle" evidence="8">
    <location>
        <begin position="174"/>
        <end position="300"/>
    </location>
</feature>
<dbReference type="Gene3D" id="2.40.110.10">
    <property type="entry name" value="Butyryl-CoA Dehydrogenase, subunit A, domain 2"/>
    <property type="match status" value="1"/>
</dbReference>
<feature type="domain" description="Acyl-CoA dehydrogenase C-terminal" evidence="10">
    <location>
        <begin position="485"/>
        <end position="594"/>
    </location>
</feature>
<evidence type="ECO:0000256" key="2">
    <source>
        <dbReference type="ARBA" id="ARBA00009347"/>
    </source>
</evidence>
<comment type="similarity">
    <text evidence="2 5">Belongs to the acyl-CoA dehydrogenase family.</text>
</comment>
<dbReference type="Gene3D" id="1.10.540.10">
    <property type="entry name" value="Acyl-CoA dehydrogenase/oxidase, N-terminal domain"/>
    <property type="match status" value="1"/>
</dbReference>
<organism evidence="11 12">
    <name type="scientific">Hallerella succinigenes</name>
    <dbReference type="NCBI Taxonomy" id="1896222"/>
    <lineage>
        <taxon>Bacteria</taxon>
        <taxon>Pseudomonadati</taxon>
        <taxon>Fibrobacterota</taxon>
        <taxon>Fibrobacteria</taxon>
        <taxon>Fibrobacterales</taxon>
        <taxon>Fibrobacteraceae</taxon>
        <taxon>Hallerella</taxon>
    </lineage>
</organism>
<evidence type="ECO:0000259" key="7">
    <source>
        <dbReference type="Pfam" id="PF00441"/>
    </source>
</evidence>
<dbReference type="InterPro" id="IPR037069">
    <property type="entry name" value="AcylCoA_DH/ox_N_sf"/>
</dbReference>
<keyword evidence="3 5" id="KW-0285">Flavoprotein</keyword>
<dbReference type="InterPro" id="IPR020964">
    <property type="entry name" value="Acyl-CoA_dehydrogenase_C"/>
</dbReference>
<dbReference type="Gene3D" id="1.20.140.10">
    <property type="entry name" value="Butyryl-CoA Dehydrogenase, subunit A, domain 3"/>
    <property type="match status" value="1"/>
</dbReference>
<evidence type="ECO:0000256" key="5">
    <source>
        <dbReference type="RuleBase" id="RU362125"/>
    </source>
</evidence>
<keyword evidence="4 5" id="KW-0274">FAD</keyword>
<gene>
    <name evidence="11" type="ORF">BGX16_2474</name>
</gene>
<comment type="caution">
    <text evidence="11">The sequence shown here is derived from an EMBL/GenBank/DDBJ whole genome shotgun (WGS) entry which is preliminary data.</text>
</comment>
<dbReference type="InterPro" id="IPR036797">
    <property type="entry name" value="Acyl-CoA_dehydrogenase_C_sf"/>
</dbReference>
<dbReference type="InterPro" id="IPR006089">
    <property type="entry name" value="Acyl-CoA_DH_CS"/>
</dbReference>
<dbReference type="OrthoDB" id="9802867at2"/>
<sequence>MANFYTDHPEIKFNLESSPLMQRIVELKENGYADKDSFDYAPEDYADAIDSYNRVLEVAGDITANTVFPNSEDVDAEGPHCEDGRVRYASKTYENLEATRKAGLNGVTMPRRFGGLNFPITAYTAINEMIASADAGFENIWSLQDCIETLYEFGDEDQRSRFIPRVCAGETMSMDLTEPDAGSDLQRVMLKATYSEADKCWYLNGVKRFITNGDSDIHLVLARSEEGTHDGRGLSMFIYDNREHKATRINESCVRERGETIGSSSDGAERSQKDGGVNVRRIENKLGIHGSPTCELVYKNAKAELCGRRKFGLIKYVMALMNGARLGIAAQSVGISQMAYNEALAYAKDRKQFGQAIVNFPAVYEMISNIKARLDAGRALLYQTARYVDIYKGLEDIERTRKLTDEEKAELKLYQKLASACTPLAKGMNSEYANLNAYDSIQVHGGSGYMLEYACQRLYRDARITSIYEGTTQLQTVAALPHINTGTYSQMLEELEAGEVAAEYESLKARAKAMDAKFYEAVEYVKAANNNEFTDLCSRHLYELAANCVMTQLLLRDATKAPELFEKSMKVYLNLAEAEVAKHYNFVKSVDVEAIANYKKA</sequence>
<dbReference type="EMBL" id="PGEX01000001">
    <property type="protein sequence ID" value="PJJ42446.1"/>
    <property type="molecule type" value="Genomic_DNA"/>
</dbReference>
<evidence type="ECO:0000256" key="1">
    <source>
        <dbReference type="ARBA" id="ARBA00001974"/>
    </source>
</evidence>
<evidence type="ECO:0000256" key="6">
    <source>
        <dbReference type="SAM" id="MobiDB-lite"/>
    </source>
</evidence>
<keyword evidence="12" id="KW-1185">Reference proteome</keyword>
<feature type="domain" description="Acyl-CoA dehydrogenase/oxidase C-terminal" evidence="7">
    <location>
        <begin position="315"/>
        <end position="476"/>
    </location>
</feature>
<dbReference type="InterPro" id="IPR036250">
    <property type="entry name" value="AcylCo_DH-like_C"/>
</dbReference>
<accession>A0A2M9A9N9</accession>
<evidence type="ECO:0000313" key="12">
    <source>
        <dbReference type="Proteomes" id="UP000231134"/>
    </source>
</evidence>
<dbReference type="Gene3D" id="1.20.120.470">
    <property type="entry name" value="Acyl-CoA dehydrogenase, C-terminal domain"/>
    <property type="match status" value="1"/>
</dbReference>
<proteinExistence type="inferred from homology"/>
<evidence type="ECO:0000259" key="10">
    <source>
        <dbReference type="Pfam" id="PF12186"/>
    </source>
</evidence>
<keyword evidence="5" id="KW-0560">Oxidoreductase</keyword>
<evidence type="ECO:0000313" key="11">
    <source>
        <dbReference type="EMBL" id="PJJ42446.1"/>
    </source>
</evidence>
<reference evidence="11 12" key="1">
    <citation type="submission" date="2017-11" db="EMBL/GenBank/DDBJ databases">
        <title>Animal gut microbial communities from fecal samples from Wisconsin, USA.</title>
        <authorList>
            <person name="Neumann A."/>
        </authorList>
    </citation>
    <scope>NUCLEOTIDE SEQUENCE [LARGE SCALE GENOMIC DNA]</scope>
    <source>
        <strain evidence="11 12">UWS3</strain>
    </source>
</reference>
<dbReference type="InterPro" id="IPR052166">
    <property type="entry name" value="Diverse_Acyl-CoA_DH"/>
</dbReference>
<dbReference type="SUPFAM" id="SSF158494">
    <property type="entry name" value="PG0775 C-terminal domain-like"/>
    <property type="match status" value="1"/>
</dbReference>
<evidence type="ECO:0000256" key="4">
    <source>
        <dbReference type="ARBA" id="ARBA00022827"/>
    </source>
</evidence>
<dbReference type="InterPro" id="IPR013786">
    <property type="entry name" value="AcylCoA_DH/ox_N"/>
</dbReference>
<evidence type="ECO:0008006" key="13">
    <source>
        <dbReference type="Google" id="ProtNLM"/>
    </source>
</evidence>
<evidence type="ECO:0000256" key="3">
    <source>
        <dbReference type="ARBA" id="ARBA00022630"/>
    </source>
</evidence>
<dbReference type="PANTHER" id="PTHR42803:SF1">
    <property type="entry name" value="BROAD-SPECIFICITY LINEAR ACYL-COA DEHYDROGENASE FADE5"/>
    <property type="match status" value="1"/>
</dbReference>
<dbReference type="Pfam" id="PF02770">
    <property type="entry name" value="Acyl-CoA_dh_M"/>
    <property type="match status" value="1"/>
</dbReference>
<dbReference type="PROSITE" id="PS00073">
    <property type="entry name" value="ACYL_COA_DH_2"/>
    <property type="match status" value="1"/>
</dbReference>
<dbReference type="InterPro" id="IPR046373">
    <property type="entry name" value="Acyl-CoA_Oxase/DH_mid-dom_sf"/>
</dbReference>
<dbReference type="GO" id="GO:0050660">
    <property type="term" value="F:flavin adenine dinucleotide binding"/>
    <property type="evidence" value="ECO:0007669"/>
    <property type="project" value="InterPro"/>
</dbReference>
<feature type="domain" description="Acyl-CoA dehydrogenase/oxidase N-terminal" evidence="9">
    <location>
        <begin position="94"/>
        <end position="170"/>
    </location>
</feature>
<dbReference type="InterPro" id="IPR009100">
    <property type="entry name" value="AcylCoA_DH/oxidase_NM_dom_sf"/>
</dbReference>
<comment type="cofactor">
    <cofactor evidence="1 5">
        <name>FAD</name>
        <dbReference type="ChEBI" id="CHEBI:57692"/>
    </cofactor>
</comment>
<dbReference type="Pfam" id="PF02771">
    <property type="entry name" value="Acyl-CoA_dh_N"/>
    <property type="match status" value="1"/>
</dbReference>
<evidence type="ECO:0000259" key="9">
    <source>
        <dbReference type="Pfam" id="PF02771"/>
    </source>
</evidence>
<name>A0A2M9A9N9_9BACT</name>
<dbReference type="SUPFAM" id="SSF56645">
    <property type="entry name" value="Acyl-CoA dehydrogenase NM domain-like"/>
    <property type="match status" value="1"/>
</dbReference>
<dbReference type="Pfam" id="PF00441">
    <property type="entry name" value="Acyl-CoA_dh_1"/>
    <property type="match status" value="1"/>
</dbReference>